<feature type="transmembrane region" description="Helical" evidence="4">
    <location>
        <begin position="44"/>
        <end position="64"/>
    </location>
</feature>
<dbReference type="CDD" id="cd13401">
    <property type="entry name" value="Slt70-like"/>
    <property type="match status" value="1"/>
</dbReference>
<dbReference type="STRING" id="1029756.W911_15560"/>
<evidence type="ECO:0000256" key="1">
    <source>
        <dbReference type="ARBA" id="ARBA00007734"/>
    </source>
</evidence>
<evidence type="ECO:0000256" key="3">
    <source>
        <dbReference type="ARBA" id="ARBA00022729"/>
    </source>
</evidence>
<dbReference type="AlphaFoldDB" id="V5SF49"/>
<feature type="domain" description="Transglycosylase SLT" evidence="5">
    <location>
        <begin position="593"/>
        <end position="692"/>
    </location>
</feature>
<keyword evidence="4" id="KW-1133">Transmembrane helix</keyword>
<protein>
    <submittedName>
        <fullName evidence="6">Lytic transglycosylase</fullName>
    </submittedName>
</protein>
<dbReference type="GO" id="GO:0042597">
    <property type="term" value="C:periplasmic space"/>
    <property type="evidence" value="ECO:0007669"/>
    <property type="project" value="InterPro"/>
</dbReference>
<dbReference type="Gene3D" id="1.10.530.10">
    <property type="match status" value="1"/>
</dbReference>
<dbReference type="SUPFAM" id="SSF48435">
    <property type="entry name" value="Bacterial muramidases"/>
    <property type="match status" value="1"/>
</dbReference>
<keyword evidence="4" id="KW-0472">Membrane</keyword>
<name>V5SF49_9HYPH</name>
<dbReference type="SUPFAM" id="SSF53955">
    <property type="entry name" value="Lysozyme-like"/>
    <property type="match status" value="1"/>
</dbReference>
<dbReference type="Gene3D" id="1.25.20.10">
    <property type="entry name" value="Bacterial muramidases"/>
    <property type="match status" value="1"/>
</dbReference>
<evidence type="ECO:0000259" key="5">
    <source>
        <dbReference type="Pfam" id="PF01464"/>
    </source>
</evidence>
<dbReference type="Pfam" id="PF01464">
    <property type="entry name" value="SLT"/>
    <property type="match status" value="1"/>
</dbReference>
<dbReference type="InterPro" id="IPR023346">
    <property type="entry name" value="Lysozyme-like_dom_sf"/>
</dbReference>
<dbReference type="HOGENOM" id="CLU_015184_0_1_5"/>
<dbReference type="PATRIC" id="fig|1029756.8.peg.3242"/>
<evidence type="ECO:0000313" key="7">
    <source>
        <dbReference type="Proteomes" id="UP000018542"/>
    </source>
</evidence>
<comment type="similarity">
    <text evidence="1">Belongs to the transglycosylase Slt family.</text>
</comment>
<evidence type="ECO:0000256" key="4">
    <source>
        <dbReference type="SAM" id="Phobius"/>
    </source>
</evidence>
<keyword evidence="7" id="KW-1185">Reference proteome</keyword>
<proteinExistence type="inferred from homology"/>
<keyword evidence="4" id="KW-0812">Transmembrane</keyword>
<dbReference type="EMBL" id="CP006912">
    <property type="protein sequence ID" value="AHB49496.1"/>
    <property type="molecule type" value="Genomic_DNA"/>
</dbReference>
<organism evidence="6 7">
    <name type="scientific">Hyphomicrobium nitrativorans NL23</name>
    <dbReference type="NCBI Taxonomy" id="1029756"/>
    <lineage>
        <taxon>Bacteria</taxon>
        <taxon>Pseudomonadati</taxon>
        <taxon>Pseudomonadota</taxon>
        <taxon>Alphaproteobacteria</taxon>
        <taxon>Hyphomicrobiales</taxon>
        <taxon>Hyphomicrobiaceae</taxon>
        <taxon>Hyphomicrobium</taxon>
    </lineage>
</organism>
<evidence type="ECO:0000256" key="2">
    <source>
        <dbReference type="ARBA" id="ARBA00009387"/>
    </source>
</evidence>
<dbReference type="KEGG" id="hni:W911_15560"/>
<dbReference type="PANTHER" id="PTHR37423:SF2">
    <property type="entry name" value="MEMBRANE-BOUND LYTIC MUREIN TRANSGLYCOSYLASE C"/>
    <property type="match status" value="1"/>
</dbReference>
<comment type="similarity">
    <text evidence="2">Belongs to the virb1 family.</text>
</comment>
<dbReference type="InterPro" id="IPR008258">
    <property type="entry name" value="Transglycosylase_SLT_dom_1"/>
</dbReference>
<gene>
    <name evidence="6" type="ORF">W911_15560</name>
</gene>
<evidence type="ECO:0000313" key="6">
    <source>
        <dbReference type="EMBL" id="AHB49496.1"/>
    </source>
</evidence>
<dbReference type="PANTHER" id="PTHR37423">
    <property type="entry name" value="SOLUBLE LYTIC MUREIN TRANSGLYCOSYLASE-RELATED"/>
    <property type="match status" value="1"/>
</dbReference>
<dbReference type="Proteomes" id="UP000018542">
    <property type="component" value="Chromosome"/>
</dbReference>
<keyword evidence="3" id="KW-0732">Signal</keyword>
<dbReference type="InterPro" id="IPR008939">
    <property type="entry name" value="Lytic_TGlycosylase_superhlx_U"/>
</dbReference>
<accession>V5SF49</accession>
<sequence length="759" mass="84128">MSGSPRARIADEAAVQEPVPAIRRFSRMRVTGQTPNALWPRQRLAFAAGALALLMALALAPIAARAQKFPELPAPANPTRAERDFMARMDAAIKPLVTRDLSDADKDRIKAAFRALGAGQDDVEKARALKQEISDPVARKLVHWWRLRRGHGTPEEYRAFLDANPAWANRNMLTQRRDETLFTAGGTSSDIKGHFEGSAPETAAGLAALASAHLAEGNTDEARRLAVHAWRNHDLPARLEAGFLDRFGSLLTQADHKWRLDRLIISDVRWKNEKEARATIARRVLPLLPAAERKKAEARISVLFGNKTARAAVDALPAESVPDWGLVFHRIQTLRRAGKVEEAARMMLSAPTEEALTVVPDVWWTERRTTAYAALRIGKPKLAYELVREAGPLGENAVKDQAFMAGWIAQQNLNDPKAAEPHFRALYKSADGPLSRARARYWMGRNADARGDAAEAQRFYREATADPDTFHALLARQKLEPGTLAVTIAPPQAPTDAEARAFIELDAARAVVIAHKAGLDASIPRLFLLSLRQHLRTEREAAMIAHLAEAIGDTQSAVRTAKTAIARGQNLYYYSYPVHPFPAYTPLRKPPETAFLLGLARQETEFNTQIVSGAGAKGILQVMAVTAKHVCRDYKIKCDLDRLLKDPSYNTMLASAYVGDRMRDVRGSYILTLTSYNAGPGRTRQWIREFGDPREPGIDPIDWIERIPIQETREYVGKVLANIQIYRARLGEEEAALRLEEDLNRASVAGRASTTRSDG</sequence>
<dbReference type="GO" id="GO:0004553">
    <property type="term" value="F:hydrolase activity, hydrolyzing O-glycosyl compounds"/>
    <property type="evidence" value="ECO:0007669"/>
    <property type="project" value="InterPro"/>
</dbReference>
<reference evidence="6 7" key="1">
    <citation type="journal article" date="2014" name="Genome Announc.">
        <title>Complete Genome Sequence of Hyphomicrobium nitrativorans Strain NL23, a Denitrifying Bacterium Isolated from Biofilm of a Methanol-Fed Denitrification System Treating Seawater at the Montreal Biodome.</title>
        <authorList>
            <person name="Martineau C."/>
            <person name="Villeneuve C."/>
            <person name="Mauffrey F."/>
            <person name="Villemur R."/>
        </authorList>
    </citation>
    <scope>NUCLEOTIDE SEQUENCE [LARGE SCALE GENOMIC DNA]</scope>
    <source>
        <strain evidence="6">NL23</strain>
    </source>
</reference>